<dbReference type="OrthoDB" id="5189665at2"/>
<evidence type="ECO:0000256" key="1">
    <source>
        <dbReference type="SAM" id="Phobius"/>
    </source>
</evidence>
<keyword evidence="4" id="KW-1185">Reference proteome</keyword>
<organism evidence="3 4">
    <name type="scientific">Actinoplanes teichomyceticus</name>
    <dbReference type="NCBI Taxonomy" id="1867"/>
    <lineage>
        <taxon>Bacteria</taxon>
        <taxon>Bacillati</taxon>
        <taxon>Actinomycetota</taxon>
        <taxon>Actinomycetes</taxon>
        <taxon>Micromonosporales</taxon>
        <taxon>Micromonosporaceae</taxon>
        <taxon>Actinoplanes</taxon>
    </lineage>
</organism>
<protein>
    <submittedName>
        <fullName evidence="3">LytR cell envelope-related transcriptional attenuator</fullName>
    </submittedName>
</protein>
<name>A0A561VMH1_ACTTI</name>
<dbReference type="Proteomes" id="UP000320239">
    <property type="component" value="Unassembled WGS sequence"/>
</dbReference>
<dbReference type="RefSeq" id="WP_122978660.1">
    <property type="nucleotide sequence ID" value="NZ_BOMX01000088.1"/>
</dbReference>
<keyword evidence="1" id="KW-0472">Membrane</keyword>
<accession>A0A561VMH1</accession>
<keyword evidence="1" id="KW-1133">Transmembrane helix</keyword>
<sequence>MTHTRVRAYLVIGVLAAVAAVVAVLSVVRDSQAGAAAGGRCPAGAVPADLTFPDVPEQVTLRVLDGTRAGGVARRVSADFRGRGFRVQPASRSRTRFDQVAIIQYGPKTVGAAQWIRAFFLGQATMEFNAKRGTEAIDVVIGDRFRQLATFTEVNQSLAQLSEPTLPPGTCAAPAS</sequence>
<dbReference type="AlphaFoldDB" id="A0A561VMH1"/>
<comment type="caution">
    <text evidence="3">The sequence shown here is derived from an EMBL/GenBank/DDBJ whole genome shotgun (WGS) entry which is preliminary data.</text>
</comment>
<gene>
    <name evidence="3" type="ORF">FHX34_105684</name>
</gene>
<dbReference type="EMBL" id="VIWY01000005">
    <property type="protein sequence ID" value="TWG12816.1"/>
    <property type="molecule type" value="Genomic_DNA"/>
</dbReference>
<proteinExistence type="predicted"/>
<evidence type="ECO:0000259" key="2">
    <source>
        <dbReference type="Pfam" id="PF13399"/>
    </source>
</evidence>
<reference evidence="3 4" key="1">
    <citation type="submission" date="2019-06" db="EMBL/GenBank/DDBJ databases">
        <title>Sequencing the genomes of 1000 actinobacteria strains.</title>
        <authorList>
            <person name="Klenk H.-P."/>
        </authorList>
    </citation>
    <scope>NUCLEOTIDE SEQUENCE [LARGE SCALE GENOMIC DNA]</scope>
    <source>
        <strain evidence="3 4">DSM 43866</strain>
    </source>
</reference>
<keyword evidence="1" id="KW-0812">Transmembrane</keyword>
<feature type="transmembrane region" description="Helical" evidence="1">
    <location>
        <begin position="6"/>
        <end position="28"/>
    </location>
</feature>
<feature type="domain" description="LytR/CpsA/Psr regulator C-terminal" evidence="2">
    <location>
        <begin position="58"/>
        <end position="145"/>
    </location>
</feature>
<dbReference type="InterPro" id="IPR027381">
    <property type="entry name" value="LytR/CpsA/Psr_C"/>
</dbReference>
<dbReference type="Pfam" id="PF13399">
    <property type="entry name" value="LytR_C"/>
    <property type="match status" value="1"/>
</dbReference>
<evidence type="ECO:0000313" key="3">
    <source>
        <dbReference type="EMBL" id="TWG12816.1"/>
    </source>
</evidence>
<evidence type="ECO:0000313" key="4">
    <source>
        <dbReference type="Proteomes" id="UP000320239"/>
    </source>
</evidence>